<sequence>MSLKGIELQIALPKTFEAGKIAEQKQQQSQVNQDLASALVEREEKRKKGKVLEAEESAKIRDEDEEKKRKEQMMQSKRKKAESEEEKKKSQTHPYKGSFIDLTT</sequence>
<gene>
    <name evidence="2" type="ORF">IRY55_01225</name>
</gene>
<comment type="caution">
    <text evidence="2">The sequence shown here is derived from an EMBL/GenBank/DDBJ whole genome shotgun (WGS) entry which is preliminary data.</text>
</comment>
<dbReference type="RefSeq" id="WP_194561435.1">
    <property type="nucleotide sequence ID" value="NZ_JADKPV010000001.1"/>
</dbReference>
<feature type="region of interest" description="Disordered" evidence="1">
    <location>
        <begin position="41"/>
        <end position="104"/>
    </location>
</feature>
<accession>A0A8J7G1I1</accession>
<evidence type="ECO:0000313" key="3">
    <source>
        <dbReference type="Proteomes" id="UP000622653"/>
    </source>
</evidence>
<evidence type="ECO:0000256" key="1">
    <source>
        <dbReference type="SAM" id="MobiDB-lite"/>
    </source>
</evidence>
<reference evidence="2" key="1">
    <citation type="submission" date="2020-11" db="EMBL/GenBank/DDBJ databases">
        <title>Multidrug resistant novel bacterium Savagea serpentis sp. nov., isolated from the scats of a vine snake (Ahaetulla nasuta).</title>
        <authorList>
            <person name="Venkata Ramana V."/>
            <person name="Vikas Patil S."/>
            <person name="Yogita Lugani V."/>
        </authorList>
    </citation>
    <scope>NUCLEOTIDE SEQUENCE</scope>
    <source>
        <strain evidence="2">SN6</strain>
    </source>
</reference>
<evidence type="ECO:0000313" key="2">
    <source>
        <dbReference type="EMBL" id="MBF4499967.1"/>
    </source>
</evidence>
<organism evidence="2 3">
    <name type="scientific">Savagea serpentis</name>
    <dbReference type="NCBI Taxonomy" id="2785297"/>
    <lineage>
        <taxon>Bacteria</taxon>
        <taxon>Bacillati</taxon>
        <taxon>Bacillota</taxon>
        <taxon>Bacilli</taxon>
        <taxon>Bacillales</taxon>
        <taxon>Caryophanaceae</taxon>
        <taxon>Savagea</taxon>
    </lineage>
</organism>
<dbReference type="EMBL" id="JADKPV010000001">
    <property type="protein sequence ID" value="MBF4499967.1"/>
    <property type="molecule type" value="Genomic_DNA"/>
</dbReference>
<proteinExistence type="predicted"/>
<dbReference type="Proteomes" id="UP000622653">
    <property type="component" value="Unassembled WGS sequence"/>
</dbReference>
<feature type="compositionally biased region" description="Basic and acidic residues" evidence="1">
    <location>
        <begin position="41"/>
        <end position="72"/>
    </location>
</feature>
<keyword evidence="3" id="KW-1185">Reference proteome</keyword>
<protein>
    <submittedName>
        <fullName evidence="2">RNA polymerase subunit sigma</fullName>
    </submittedName>
</protein>
<name>A0A8J7G1I1_9BACL</name>
<dbReference type="AlphaFoldDB" id="A0A8J7G1I1"/>